<keyword evidence="9" id="KW-1185">Reference proteome</keyword>
<keyword evidence="2 8" id="KW-0328">Glycosyltransferase</keyword>
<evidence type="ECO:0000256" key="7">
    <source>
        <dbReference type="SAM" id="Phobius"/>
    </source>
</evidence>
<keyword evidence="5 7" id="KW-1133">Transmembrane helix</keyword>
<evidence type="ECO:0000256" key="6">
    <source>
        <dbReference type="ARBA" id="ARBA00023136"/>
    </source>
</evidence>
<evidence type="ECO:0000256" key="5">
    <source>
        <dbReference type="ARBA" id="ARBA00022989"/>
    </source>
</evidence>
<dbReference type="SMART" id="SM00028">
    <property type="entry name" value="TPR"/>
    <property type="match status" value="3"/>
</dbReference>
<accession>A0A518G3T4</accession>
<dbReference type="PANTHER" id="PTHR43867:SF2">
    <property type="entry name" value="CELLULOSE SYNTHASE CATALYTIC SUBUNIT A [UDP-FORMING]"/>
    <property type="match status" value="1"/>
</dbReference>
<dbReference type="GO" id="GO:0005886">
    <property type="term" value="C:plasma membrane"/>
    <property type="evidence" value="ECO:0007669"/>
    <property type="project" value="TreeGrafter"/>
</dbReference>
<dbReference type="Proteomes" id="UP000318017">
    <property type="component" value="Chromosome"/>
</dbReference>
<dbReference type="AlphaFoldDB" id="A0A518G3T4"/>
<evidence type="ECO:0000256" key="2">
    <source>
        <dbReference type="ARBA" id="ARBA00022676"/>
    </source>
</evidence>
<evidence type="ECO:0000256" key="4">
    <source>
        <dbReference type="ARBA" id="ARBA00022692"/>
    </source>
</evidence>
<dbReference type="GO" id="GO:0016760">
    <property type="term" value="F:cellulose synthase (UDP-forming) activity"/>
    <property type="evidence" value="ECO:0007669"/>
    <property type="project" value="UniProtKB-EC"/>
</dbReference>
<dbReference type="InterPro" id="IPR019734">
    <property type="entry name" value="TPR_rpt"/>
</dbReference>
<reference evidence="8 9" key="1">
    <citation type="submission" date="2019-02" db="EMBL/GenBank/DDBJ databases">
        <title>Deep-cultivation of Planctomycetes and their phenomic and genomic characterization uncovers novel biology.</title>
        <authorList>
            <person name="Wiegand S."/>
            <person name="Jogler M."/>
            <person name="Boedeker C."/>
            <person name="Pinto D."/>
            <person name="Vollmers J."/>
            <person name="Rivas-Marin E."/>
            <person name="Kohn T."/>
            <person name="Peeters S.H."/>
            <person name="Heuer A."/>
            <person name="Rast P."/>
            <person name="Oberbeckmann S."/>
            <person name="Bunk B."/>
            <person name="Jeske O."/>
            <person name="Meyerdierks A."/>
            <person name="Storesund J.E."/>
            <person name="Kallscheuer N."/>
            <person name="Luecker S."/>
            <person name="Lage O.M."/>
            <person name="Pohl T."/>
            <person name="Merkel B.J."/>
            <person name="Hornburger P."/>
            <person name="Mueller R.-W."/>
            <person name="Bruemmer F."/>
            <person name="Labrenz M."/>
            <person name="Spormann A.M."/>
            <person name="Op den Camp H."/>
            <person name="Overmann J."/>
            <person name="Amann R."/>
            <person name="Jetten M.S.M."/>
            <person name="Mascher T."/>
            <person name="Medema M.H."/>
            <person name="Devos D.P."/>
            <person name="Kaster A.-K."/>
            <person name="Ovreas L."/>
            <person name="Rohde M."/>
            <person name="Galperin M.Y."/>
            <person name="Jogler C."/>
        </authorList>
    </citation>
    <scope>NUCLEOTIDE SEQUENCE [LARGE SCALE GENOMIC DNA]</scope>
    <source>
        <strain evidence="8 9">Q31a</strain>
    </source>
</reference>
<dbReference type="SUPFAM" id="SSF48452">
    <property type="entry name" value="TPR-like"/>
    <property type="match status" value="1"/>
</dbReference>
<dbReference type="PANTHER" id="PTHR43867">
    <property type="entry name" value="CELLULOSE SYNTHASE CATALYTIC SUBUNIT A [UDP-FORMING]"/>
    <property type="match status" value="1"/>
</dbReference>
<sequence length="1179" mass="131619">MILAVIATFIYISYRAFTLNLDGWYASFASISLYLAEIYGCGLMFLYFFQIWEIVEPEAVPPLDDRSVDVFIPTYNEDPELLRGTISAAISLDYPHKTYVLDDGNRAEVAALAMELGALYINRETNLHAKAGNLNHAMEITHGEFVVIFDADHVSRRDFITRLLGYFSDDKMGFVQTPHSFYNFDNFHGILDYKKQQYWEEGELFYNVIQPGKNYWNAVSFCGSAAMFRRSALEDVGLVATETITEDMHTGLRMHARGWKSLFVNERMVSGQAATDVTTFNTQRLRWGEGNLGVFAYDNPITMPGLTLAQRLGYVGSMLSWTTGIQKLQLYIAPMLMLLTGVPPVAELSWTLGIITVVYMMTIWTAVKITGNGHGHLMGTELTHMASFWTQIVSTYRAIFKRKKTTFVVTSKRGRQTNRIRKFILPQCLYIAGSALSIAWASTMYSVGLSHDLNGLIVGSILLLIQSWFAWQVIRRALRMMDEVGRAWRHPCAVNVEYTYVDEEGGSHTGHGVSCDLNEQGLGFHAFEVIPNEHEVEVVISAMGVAAHCRGKIHYKSQMIKSVSRRDGNVQSWRYGLQFIEPSSACLASVWRLCSDYATARMYDQFEARKRHKSTDSIERVLVNSTFAEQRVNLPLVLQLPDGERISTVTEGLSPNGCMFLIDRSPAVGQELNLELITPLGVVTSTATVTGIKQVCLGATALEFPELQFGKFVAESRSLLLSLCTASKQNAIAQVVTLRPPEKRLPNARPAILTGLTSLAAAILAIVFTLSWHRDALLISRASHSTQVSPGMRDKLAQMVNDLVNDPAADEARIVELHGILWQLKDKEGLAKLDELLLQREVETFSARLCRAQTLDNVRRYAEAERIYNLMMPVLDAPKNREHRQDLLLSAARNQANLNNTTAAIALLDQIDRTVLTKNSALRREYAGLLVEGDRPAQAIDLLAQNPHPELEELRMLGTIYSSLGEFPNAVAAYEQILASHEGGIETQVALAENAMWGKDYPLAISTFQEVLRQDATNHQALENIAFAFLWSGDGKRALDAWEQLLAKVPHRLDYQLAFAQSMQLVGSGFTEQQIDLVKFIAGEVVATPNNEMMTETLVNVLSQLGQPQLLMPLLTSLVERQPDRIKLRLQLVNLLKASGQFELADQHLEMLVSATSGVEAAPALRYVTTPAPGFERAQ</sequence>
<feature type="transmembrane region" description="Helical" evidence="7">
    <location>
        <begin position="352"/>
        <end position="371"/>
    </location>
</feature>
<feature type="transmembrane region" description="Helical" evidence="7">
    <location>
        <begin position="423"/>
        <end position="441"/>
    </location>
</feature>
<organism evidence="8 9">
    <name type="scientific">Aureliella helgolandensis</name>
    <dbReference type="NCBI Taxonomy" id="2527968"/>
    <lineage>
        <taxon>Bacteria</taxon>
        <taxon>Pseudomonadati</taxon>
        <taxon>Planctomycetota</taxon>
        <taxon>Planctomycetia</taxon>
        <taxon>Pirellulales</taxon>
        <taxon>Pirellulaceae</taxon>
        <taxon>Aureliella</taxon>
    </lineage>
</organism>
<keyword evidence="3 8" id="KW-0808">Transferase</keyword>
<feature type="transmembrane region" description="Helical" evidence="7">
    <location>
        <begin position="25"/>
        <end position="49"/>
    </location>
</feature>
<evidence type="ECO:0000256" key="3">
    <source>
        <dbReference type="ARBA" id="ARBA00022679"/>
    </source>
</evidence>
<evidence type="ECO:0000313" key="8">
    <source>
        <dbReference type="EMBL" id="QDV23257.1"/>
    </source>
</evidence>
<dbReference type="Gene3D" id="3.90.550.10">
    <property type="entry name" value="Spore Coat Polysaccharide Biosynthesis Protein SpsA, Chain A"/>
    <property type="match status" value="1"/>
</dbReference>
<comment type="subcellular location">
    <subcellularLocation>
        <location evidence="1">Membrane</location>
        <topology evidence="1">Multi-pass membrane protein</topology>
    </subcellularLocation>
</comment>
<dbReference type="InterPro" id="IPR029044">
    <property type="entry name" value="Nucleotide-diphossugar_trans"/>
</dbReference>
<dbReference type="InterPro" id="IPR011990">
    <property type="entry name" value="TPR-like_helical_dom_sf"/>
</dbReference>
<dbReference type="InterPro" id="IPR050321">
    <property type="entry name" value="Glycosyltr_2/OpgH_subfam"/>
</dbReference>
<feature type="transmembrane region" description="Helical" evidence="7">
    <location>
        <begin position="751"/>
        <end position="772"/>
    </location>
</feature>
<gene>
    <name evidence="8" type="primary">bcsA</name>
    <name evidence="8" type="ORF">Q31a_15550</name>
</gene>
<keyword evidence="6 7" id="KW-0472">Membrane</keyword>
<feature type="transmembrane region" description="Helical" evidence="7">
    <location>
        <begin position="453"/>
        <end position="471"/>
    </location>
</feature>
<proteinExistence type="predicted"/>
<evidence type="ECO:0000256" key="1">
    <source>
        <dbReference type="ARBA" id="ARBA00004141"/>
    </source>
</evidence>
<dbReference type="EMBL" id="CP036298">
    <property type="protein sequence ID" value="QDV23257.1"/>
    <property type="molecule type" value="Genomic_DNA"/>
</dbReference>
<dbReference type="SUPFAM" id="SSF53448">
    <property type="entry name" value="Nucleotide-diphospho-sugar transferases"/>
    <property type="match status" value="1"/>
</dbReference>
<dbReference type="CDD" id="cd06421">
    <property type="entry name" value="CESA_CelA_like"/>
    <property type="match status" value="1"/>
</dbReference>
<keyword evidence="4 7" id="KW-0812">Transmembrane</keyword>
<evidence type="ECO:0000313" key="9">
    <source>
        <dbReference type="Proteomes" id="UP000318017"/>
    </source>
</evidence>
<name>A0A518G3T4_9BACT</name>
<dbReference type="Pfam" id="PF13641">
    <property type="entry name" value="Glyco_tranf_2_3"/>
    <property type="match status" value="1"/>
</dbReference>
<dbReference type="KEGG" id="ahel:Q31a_15550"/>
<protein>
    <submittedName>
        <fullName evidence="8">Cellulose synthase catalytic subunit [UDP-forming]</fullName>
        <ecNumber evidence="8">2.4.1.12</ecNumber>
    </submittedName>
</protein>
<dbReference type="Gene3D" id="1.25.40.10">
    <property type="entry name" value="Tetratricopeptide repeat domain"/>
    <property type="match status" value="1"/>
</dbReference>
<dbReference type="EC" id="2.4.1.12" evidence="8"/>